<dbReference type="PROSITE" id="PS50983">
    <property type="entry name" value="FE_B12_PBP"/>
    <property type="match status" value="1"/>
</dbReference>
<sequence length="349" mass="37630">MKKTLKSILCIALVAVLAFGAAACGAGTETGTSAPEAAGQTTLSAPEASAAAEATADAVFPFELTTYEDAVVTFTHVPERVIAANPNAGEELMALGLGDKIIATSYNNAQVAEEYREEYESKPSLTEEGQPSLEVVLDLDPDFIYGRSSAFGKNGIASHDTLTENGIMSLSSIEGYKLGADVEDVYQDFYNLGKIFQVEDKANEIVDEMKAKISAVEEKVKDVEPVKVFNFDMEMDGGAYTPGNNFTSKLIRHAGGVNVFEDLEKTWNTVSWEAVVEADPDIIVINDYSGTPLEEKIEQLKTNPALSGLKAVQEENFLVITLPEVFASARIADTIEKFAKGFHPDLFAD</sequence>
<name>A0ABR7EIF2_9FIRM</name>
<feature type="domain" description="Fe/B12 periplasmic-binding" evidence="3">
    <location>
        <begin position="80"/>
        <end position="349"/>
    </location>
</feature>
<dbReference type="Pfam" id="PF01497">
    <property type="entry name" value="Peripla_BP_2"/>
    <property type="match status" value="1"/>
</dbReference>
<keyword evidence="5" id="KW-1185">Reference proteome</keyword>
<dbReference type="Proteomes" id="UP000606889">
    <property type="component" value="Unassembled WGS sequence"/>
</dbReference>
<evidence type="ECO:0000313" key="4">
    <source>
        <dbReference type="EMBL" id="MBC5648789.1"/>
    </source>
</evidence>
<dbReference type="Gene3D" id="3.40.50.1980">
    <property type="entry name" value="Nitrogenase molybdenum iron protein domain"/>
    <property type="match status" value="2"/>
</dbReference>
<comment type="caution">
    <text evidence="4">The sequence shown here is derived from an EMBL/GenBank/DDBJ whole genome shotgun (WGS) entry which is preliminary data.</text>
</comment>
<proteinExistence type="inferred from homology"/>
<dbReference type="InterPro" id="IPR002491">
    <property type="entry name" value="ABC_transptr_periplasmic_BD"/>
</dbReference>
<dbReference type="RefSeq" id="WP_186858240.1">
    <property type="nucleotide sequence ID" value="NZ_JACOON010000005.1"/>
</dbReference>
<dbReference type="PROSITE" id="PS51257">
    <property type="entry name" value="PROKAR_LIPOPROTEIN"/>
    <property type="match status" value="1"/>
</dbReference>
<evidence type="ECO:0000259" key="3">
    <source>
        <dbReference type="PROSITE" id="PS50983"/>
    </source>
</evidence>
<comment type="similarity">
    <text evidence="1">Belongs to the bacterial solute-binding protein 8 family.</text>
</comment>
<protein>
    <submittedName>
        <fullName evidence="4">ABC transporter substrate-binding protein</fullName>
    </submittedName>
</protein>
<feature type="signal peptide" evidence="2">
    <location>
        <begin position="1"/>
        <end position="26"/>
    </location>
</feature>
<reference evidence="4 5" key="1">
    <citation type="submission" date="2020-08" db="EMBL/GenBank/DDBJ databases">
        <title>Genome public.</title>
        <authorList>
            <person name="Liu C."/>
            <person name="Sun Q."/>
        </authorList>
    </citation>
    <scope>NUCLEOTIDE SEQUENCE [LARGE SCALE GENOMIC DNA]</scope>
    <source>
        <strain evidence="4 5">NSJ-35</strain>
    </source>
</reference>
<dbReference type="SUPFAM" id="SSF53807">
    <property type="entry name" value="Helical backbone' metal receptor"/>
    <property type="match status" value="1"/>
</dbReference>
<dbReference type="PANTHER" id="PTHR30535">
    <property type="entry name" value="VITAMIN B12-BINDING PROTEIN"/>
    <property type="match status" value="1"/>
</dbReference>
<gene>
    <name evidence="4" type="ORF">H8S18_10620</name>
</gene>
<evidence type="ECO:0000256" key="1">
    <source>
        <dbReference type="ARBA" id="ARBA00008814"/>
    </source>
</evidence>
<organism evidence="4 5">
    <name type="scientific">Christensenella tenuis</name>
    <dbReference type="NCBI Taxonomy" id="2763033"/>
    <lineage>
        <taxon>Bacteria</taxon>
        <taxon>Bacillati</taxon>
        <taxon>Bacillota</taxon>
        <taxon>Clostridia</taxon>
        <taxon>Christensenellales</taxon>
        <taxon>Christensenellaceae</taxon>
        <taxon>Christensenella</taxon>
    </lineage>
</organism>
<evidence type="ECO:0000313" key="5">
    <source>
        <dbReference type="Proteomes" id="UP000606889"/>
    </source>
</evidence>
<keyword evidence="2" id="KW-0732">Signal</keyword>
<evidence type="ECO:0000256" key="2">
    <source>
        <dbReference type="SAM" id="SignalP"/>
    </source>
</evidence>
<dbReference type="InterPro" id="IPR050902">
    <property type="entry name" value="ABC_Transporter_SBP"/>
</dbReference>
<feature type="chain" id="PRO_5045950568" evidence="2">
    <location>
        <begin position="27"/>
        <end position="349"/>
    </location>
</feature>
<dbReference type="EMBL" id="JACOON010000005">
    <property type="protein sequence ID" value="MBC5648789.1"/>
    <property type="molecule type" value="Genomic_DNA"/>
</dbReference>
<accession>A0ABR7EIF2</accession>
<dbReference type="PANTHER" id="PTHR30535:SF7">
    <property type="entry name" value="IRON(III) DICITRATE-BINDING PROTEIN"/>
    <property type="match status" value="1"/>
</dbReference>